<dbReference type="AlphaFoldDB" id="A0A6A6HGE9"/>
<protein>
    <submittedName>
        <fullName evidence="1">Uncharacterized protein</fullName>
    </submittedName>
</protein>
<evidence type="ECO:0000313" key="2">
    <source>
        <dbReference type="Proteomes" id="UP000800092"/>
    </source>
</evidence>
<gene>
    <name evidence="1" type="ORF">EV356DRAFT_37961</name>
</gene>
<organism evidence="1 2">
    <name type="scientific">Viridothelium virens</name>
    <name type="common">Speckled blister lichen</name>
    <name type="synonym">Trypethelium virens</name>
    <dbReference type="NCBI Taxonomy" id="1048519"/>
    <lineage>
        <taxon>Eukaryota</taxon>
        <taxon>Fungi</taxon>
        <taxon>Dikarya</taxon>
        <taxon>Ascomycota</taxon>
        <taxon>Pezizomycotina</taxon>
        <taxon>Dothideomycetes</taxon>
        <taxon>Dothideomycetes incertae sedis</taxon>
        <taxon>Trypetheliales</taxon>
        <taxon>Trypetheliaceae</taxon>
        <taxon>Viridothelium</taxon>
    </lineage>
</organism>
<name>A0A6A6HGE9_VIRVR</name>
<accession>A0A6A6HGE9</accession>
<reference evidence="1" key="1">
    <citation type="journal article" date="2020" name="Stud. Mycol.">
        <title>101 Dothideomycetes genomes: a test case for predicting lifestyles and emergence of pathogens.</title>
        <authorList>
            <person name="Haridas S."/>
            <person name="Albert R."/>
            <person name="Binder M."/>
            <person name="Bloem J."/>
            <person name="Labutti K."/>
            <person name="Salamov A."/>
            <person name="Andreopoulos B."/>
            <person name="Baker S."/>
            <person name="Barry K."/>
            <person name="Bills G."/>
            <person name="Bluhm B."/>
            <person name="Cannon C."/>
            <person name="Castanera R."/>
            <person name="Culley D."/>
            <person name="Daum C."/>
            <person name="Ezra D."/>
            <person name="Gonzalez J."/>
            <person name="Henrissat B."/>
            <person name="Kuo A."/>
            <person name="Liang C."/>
            <person name="Lipzen A."/>
            <person name="Lutzoni F."/>
            <person name="Magnuson J."/>
            <person name="Mondo S."/>
            <person name="Nolan M."/>
            <person name="Ohm R."/>
            <person name="Pangilinan J."/>
            <person name="Park H.-J."/>
            <person name="Ramirez L."/>
            <person name="Alfaro M."/>
            <person name="Sun H."/>
            <person name="Tritt A."/>
            <person name="Yoshinaga Y."/>
            <person name="Zwiers L.-H."/>
            <person name="Turgeon B."/>
            <person name="Goodwin S."/>
            <person name="Spatafora J."/>
            <person name="Crous P."/>
            <person name="Grigoriev I."/>
        </authorList>
    </citation>
    <scope>NUCLEOTIDE SEQUENCE</scope>
    <source>
        <strain evidence="1">Tuck. ex Michener</strain>
    </source>
</reference>
<keyword evidence="2" id="KW-1185">Reference proteome</keyword>
<evidence type="ECO:0000313" key="1">
    <source>
        <dbReference type="EMBL" id="KAF2236908.1"/>
    </source>
</evidence>
<dbReference type="EMBL" id="ML991782">
    <property type="protein sequence ID" value="KAF2236908.1"/>
    <property type="molecule type" value="Genomic_DNA"/>
</dbReference>
<proteinExistence type="predicted"/>
<dbReference type="Proteomes" id="UP000800092">
    <property type="component" value="Unassembled WGS sequence"/>
</dbReference>
<sequence length="166" mass="18088">MNQRKPVFLQSWNAADSRALITLFGVFLSFPICSHTRNVISHSAHILISSFHSRPTSNFFQISGRFPNQIAGGTPFYAGVGNLRELHQAALLQHLPLGEYHLGSDIDHLGSANHTSFAGANADPLLRDGSLAQSATSSYSLPPSNEARYLPHRTAAANGVAWARRR</sequence>